<evidence type="ECO:0000313" key="2">
    <source>
        <dbReference type="Proteomes" id="UP000730618"/>
    </source>
</evidence>
<comment type="caution">
    <text evidence="1">The sequence shown here is derived from an EMBL/GenBank/DDBJ whole genome shotgun (WGS) entry which is preliminary data.</text>
</comment>
<dbReference type="EMBL" id="CAJVCE010000012">
    <property type="protein sequence ID" value="CAG7648226.1"/>
    <property type="molecule type" value="Genomic_DNA"/>
</dbReference>
<gene>
    <name evidence="1" type="ORF">PAECIP111802_04156</name>
</gene>
<organism evidence="1 2">
    <name type="scientific">Paenibacillus allorhizosphaerae</name>
    <dbReference type="NCBI Taxonomy" id="2849866"/>
    <lineage>
        <taxon>Bacteria</taxon>
        <taxon>Bacillati</taxon>
        <taxon>Bacillota</taxon>
        <taxon>Bacilli</taxon>
        <taxon>Bacillales</taxon>
        <taxon>Paenibacillaceae</taxon>
        <taxon>Paenibacillus</taxon>
    </lineage>
</organism>
<reference evidence="1 2" key="1">
    <citation type="submission" date="2021-06" db="EMBL/GenBank/DDBJ databases">
        <authorList>
            <person name="Criscuolo A."/>
        </authorList>
    </citation>
    <scope>NUCLEOTIDE SEQUENCE [LARGE SCALE GENOMIC DNA]</scope>
    <source>
        <strain evidence="2">CIP 111802</strain>
    </source>
</reference>
<proteinExistence type="predicted"/>
<accession>A0ABM8VL80</accession>
<protein>
    <submittedName>
        <fullName evidence="1">Uncharacterized protein</fullName>
    </submittedName>
</protein>
<keyword evidence="2" id="KW-1185">Reference proteome</keyword>
<sequence length="56" mass="6202">MKSHDFMPALNKIRLRANEHIGSGPILLPEKEHHTSSNPMAIDDEAAAVRQLEGAR</sequence>
<dbReference type="Proteomes" id="UP000730618">
    <property type="component" value="Unassembled WGS sequence"/>
</dbReference>
<evidence type="ECO:0000313" key="1">
    <source>
        <dbReference type="EMBL" id="CAG7648226.1"/>
    </source>
</evidence>
<dbReference type="RefSeq" id="WP_218100448.1">
    <property type="nucleotide sequence ID" value="NZ_CAJVCE010000012.1"/>
</dbReference>
<name>A0ABM8VL80_9BACL</name>